<gene>
    <name evidence="2" type="ORF">Aconfl_01030</name>
</gene>
<organism evidence="2 3">
    <name type="scientific">Algoriphagus confluentis</name>
    <dbReference type="NCBI Taxonomy" id="1697556"/>
    <lineage>
        <taxon>Bacteria</taxon>
        <taxon>Pseudomonadati</taxon>
        <taxon>Bacteroidota</taxon>
        <taxon>Cytophagia</taxon>
        <taxon>Cytophagales</taxon>
        <taxon>Cyclobacteriaceae</taxon>
        <taxon>Algoriphagus</taxon>
    </lineage>
</organism>
<proteinExistence type="predicted"/>
<comment type="caution">
    <text evidence="2">The sequence shown here is derived from an EMBL/GenBank/DDBJ whole genome shotgun (WGS) entry which is preliminary data.</text>
</comment>
<evidence type="ECO:0000313" key="3">
    <source>
        <dbReference type="Proteomes" id="UP001338309"/>
    </source>
</evidence>
<evidence type="ECO:0000313" key="2">
    <source>
        <dbReference type="EMBL" id="GMQ27461.1"/>
    </source>
</evidence>
<dbReference type="Proteomes" id="UP001338309">
    <property type="component" value="Unassembled WGS sequence"/>
</dbReference>
<reference evidence="2 3" key="1">
    <citation type="submission" date="2023-08" db="EMBL/GenBank/DDBJ databases">
        <title>Draft genome sequence of Algoriphagus confluentis.</title>
        <authorList>
            <person name="Takatani N."/>
            <person name="Hosokawa M."/>
            <person name="Sawabe T."/>
        </authorList>
    </citation>
    <scope>NUCLEOTIDE SEQUENCE [LARGE SCALE GENOMIC DNA]</scope>
    <source>
        <strain evidence="2 3">NBRC 111222</strain>
    </source>
</reference>
<evidence type="ECO:0000259" key="1">
    <source>
        <dbReference type="Pfam" id="PF10543"/>
    </source>
</evidence>
<dbReference type="EMBL" id="BTPD01000001">
    <property type="protein sequence ID" value="GMQ27461.1"/>
    <property type="molecule type" value="Genomic_DNA"/>
</dbReference>
<protein>
    <recommendedName>
        <fullName evidence="1">KilA-N DNA-binding domain-containing protein</fullName>
    </recommendedName>
</protein>
<accession>A0ABQ6PI16</accession>
<keyword evidence="3" id="KW-1185">Reference proteome</keyword>
<dbReference type="InterPro" id="IPR018873">
    <property type="entry name" value="KilA-N_DNA-bd_domain"/>
</dbReference>
<name>A0ABQ6PI16_9BACT</name>
<sequence>MSKDLLFSNQEIENRIFSIRGVQVMIDRDLAELYGVETKVLNQAVKRNLDRFPEEFRFQINKLEKDEQVTKCDRFQNLKHSTSNPFAFTEQGVAMLSAVLRSEIAVKVSIQIIKAFVAMRKLVQDNQLIISRLDKIEFKQLESDQKFEKIFKALENRGSVPSQGIFFDGQVFDAYELASRIIRSANTSIFLIDNYINESTLTHLAKKKQGVKVILLTKSISKQLELDIQKANEQYGDFESKLFEKSHDRFLIIDSQEIYHLGASLKDLGKRWFAFSRIEESSIKSIINSIPT</sequence>
<feature type="domain" description="KilA-N DNA-binding" evidence="1">
    <location>
        <begin position="14"/>
        <end position="99"/>
    </location>
</feature>
<dbReference type="RefSeq" id="WP_338222280.1">
    <property type="nucleotide sequence ID" value="NZ_BTPD01000001.1"/>
</dbReference>
<dbReference type="Pfam" id="PF10543">
    <property type="entry name" value="ORF6N"/>
    <property type="match status" value="1"/>
</dbReference>